<evidence type="ECO:0000313" key="3">
    <source>
        <dbReference type="Proteomes" id="UP000050331"/>
    </source>
</evidence>
<dbReference type="STRING" id="1472767.AOX59_05980"/>
<reference evidence="2 3" key="1">
    <citation type="submission" date="2016-01" db="EMBL/GenBank/DDBJ databases">
        <title>Complete genome sequence of strain Lentibacillus amyloliquefaciens LAM0015T isolated from saline sediment.</title>
        <authorList>
            <person name="Wang J.-L."/>
            <person name="He M.-X."/>
        </authorList>
    </citation>
    <scope>NUCLEOTIDE SEQUENCE [LARGE SCALE GENOMIC DNA]</scope>
    <source>
        <strain evidence="2 3">LAM0015</strain>
    </source>
</reference>
<dbReference type="Pfam" id="PF09580">
    <property type="entry name" value="Spore_YhcN_YlaJ"/>
    <property type="match status" value="1"/>
</dbReference>
<keyword evidence="3" id="KW-1185">Reference proteome</keyword>
<evidence type="ECO:0000313" key="2">
    <source>
        <dbReference type="EMBL" id="ALX48193.1"/>
    </source>
</evidence>
<dbReference type="InterPro" id="IPR019076">
    <property type="entry name" value="Spore_lipoprot_YhcN/YlaJ-like"/>
</dbReference>
<sequence>MQKTKWMMPLILFVFIGCAQYETGEEGSSREDSNSQLINYETEQEQNERLGKNTDNPGMNNDYPENNQGEINKGDENAQSDLFTNEMSQSISTQLKQRNDIRQAQVAVTDERVVVGVMLTDQAPPDMREVVEQEVKEMVPNKEVHVYTDDIYWDRMRNKDSQLDQFNGDVREFLREFFNRDREHF</sequence>
<dbReference type="KEGG" id="lao:AOX59_05980"/>
<gene>
    <name evidence="2" type="ORF">AOX59_05980</name>
</gene>
<dbReference type="EMBL" id="CP013862">
    <property type="protein sequence ID" value="ALX48193.1"/>
    <property type="molecule type" value="Genomic_DNA"/>
</dbReference>
<dbReference type="RefSeq" id="WP_068443225.1">
    <property type="nucleotide sequence ID" value="NZ_CP013862.1"/>
</dbReference>
<protein>
    <recommendedName>
        <fullName evidence="4">Sporulation protein</fullName>
    </recommendedName>
</protein>
<dbReference type="AlphaFoldDB" id="A0A0U4E5N0"/>
<dbReference type="PROSITE" id="PS51257">
    <property type="entry name" value="PROKAR_LIPOPROTEIN"/>
    <property type="match status" value="1"/>
</dbReference>
<name>A0A0U4E5N0_9BACI</name>
<dbReference type="OrthoDB" id="2969417at2"/>
<feature type="region of interest" description="Disordered" evidence="1">
    <location>
        <begin position="42"/>
        <end position="76"/>
    </location>
</feature>
<proteinExistence type="predicted"/>
<accession>A0A0U4E5N0</accession>
<organism evidence="2 3">
    <name type="scientific">Lentibacillus amyloliquefaciens</name>
    <dbReference type="NCBI Taxonomy" id="1472767"/>
    <lineage>
        <taxon>Bacteria</taxon>
        <taxon>Bacillati</taxon>
        <taxon>Bacillota</taxon>
        <taxon>Bacilli</taxon>
        <taxon>Bacillales</taxon>
        <taxon>Bacillaceae</taxon>
        <taxon>Lentibacillus</taxon>
    </lineage>
</organism>
<evidence type="ECO:0008006" key="4">
    <source>
        <dbReference type="Google" id="ProtNLM"/>
    </source>
</evidence>
<dbReference type="Proteomes" id="UP000050331">
    <property type="component" value="Chromosome"/>
</dbReference>
<evidence type="ECO:0000256" key="1">
    <source>
        <dbReference type="SAM" id="MobiDB-lite"/>
    </source>
</evidence>
<feature type="compositionally biased region" description="Polar residues" evidence="1">
    <location>
        <begin position="53"/>
        <end position="70"/>
    </location>
</feature>